<sequence length="346" mass="39078">MRQVYQEIQSRISTVLESLSKKVSSQSHQPLSDKSISMKLQSRIKTVLESLSKEADIQRIQEDLREIVQEMRNAVILQSTKSIVEITLSSKTATESQSSLDDGEANLEKEIPVSEDIKSCNESIMVALPENNGLQHSGEVYANGCAHFSDSTSDPDIPHEGSLVPTSEMETAADLDAKTNQVAFLHRNNVLRSSRSREKEREKRRDKDRMERFLVQVAVSTNKDSVGERQPRVLLWEIEPLTTFLMYPSPFSLRLKRPWSPGLSSFLGLSNGDMTINSQLPWLQVAWVIRGYNHLISRVLVLLHSCSQGLMFLLRVKLIGSKCLSVYFFRFFLVGLCPAVGFFTLN</sequence>
<evidence type="ECO:0000313" key="2">
    <source>
        <dbReference type="EMBL" id="KAH0758511.1"/>
    </source>
</evidence>
<proteinExistence type="predicted"/>
<feature type="transmembrane region" description="Helical" evidence="1">
    <location>
        <begin position="326"/>
        <end position="345"/>
    </location>
</feature>
<dbReference type="Proteomes" id="UP000826656">
    <property type="component" value="Unassembled WGS sequence"/>
</dbReference>
<keyword evidence="1" id="KW-0812">Transmembrane</keyword>
<reference evidence="2 3" key="1">
    <citation type="journal article" date="2021" name="bioRxiv">
        <title>Chromosome-scale and haplotype-resolved genome assembly of a tetraploid potato cultivar.</title>
        <authorList>
            <person name="Sun H."/>
            <person name="Jiao W.-B."/>
            <person name="Krause K."/>
            <person name="Campoy J.A."/>
            <person name="Goel M."/>
            <person name="Folz-Donahue K."/>
            <person name="Kukat C."/>
            <person name="Huettel B."/>
            <person name="Schneeberger K."/>
        </authorList>
    </citation>
    <scope>NUCLEOTIDE SEQUENCE [LARGE SCALE GENOMIC DNA]</scope>
    <source>
        <strain evidence="2">SolTubOtavaFocal</strain>
        <tissue evidence="2">Leaves</tissue>
    </source>
</reference>
<accession>A0ABQ7V541</accession>
<comment type="caution">
    <text evidence="2">The sequence shown here is derived from an EMBL/GenBank/DDBJ whole genome shotgun (WGS) entry which is preliminary data.</text>
</comment>
<keyword evidence="1" id="KW-1133">Transmembrane helix</keyword>
<name>A0ABQ7V541_SOLTU</name>
<keyword evidence="3" id="KW-1185">Reference proteome</keyword>
<organism evidence="2 3">
    <name type="scientific">Solanum tuberosum</name>
    <name type="common">Potato</name>
    <dbReference type="NCBI Taxonomy" id="4113"/>
    <lineage>
        <taxon>Eukaryota</taxon>
        <taxon>Viridiplantae</taxon>
        <taxon>Streptophyta</taxon>
        <taxon>Embryophyta</taxon>
        <taxon>Tracheophyta</taxon>
        <taxon>Spermatophyta</taxon>
        <taxon>Magnoliopsida</taxon>
        <taxon>eudicotyledons</taxon>
        <taxon>Gunneridae</taxon>
        <taxon>Pentapetalae</taxon>
        <taxon>asterids</taxon>
        <taxon>lamiids</taxon>
        <taxon>Solanales</taxon>
        <taxon>Solanaceae</taxon>
        <taxon>Solanoideae</taxon>
        <taxon>Solaneae</taxon>
        <taxon>Solanum</taxon>
    </lineage>
</organism>
<protein>
    <submittedName>
        <fullName evidence="2">Uncharacterized protein</fullName>
    </submittedName>
</protein>
<dbReference type="EMBL" id="JAIVGD010000015">
    <property type="protein sequence ID" value="KAH0758511.1"/>
    <property type="molecule type" value="Genomic_DNA"/>
</dbReference>
<keyword evidence="1" id="KW-0472">Membrane</keyword>
<gene>
    <name evidence="2" type="ORF">KY290_022004</name>
</gene>
<evidence type="ECO:0000313" key="3">
    <source>
        <dbReference type="Proteomes" id="UP000826656"/>
    </source>
</evidence>
<evidence type="ECO:0000256" key="1">
    <source>
        <dbReference type="SAM" id="Phobius"/>
    </source>
</evidence>